<dbReference type="Proteomes" id="UP001239111">
    <property type="component" value="Chromosome 3"/>
</dbReference>
<reference evidence="1" key="1">
    <citation type="submission" date="2023-04" db="EMBL/GenBank/DDBJ databases">
        <title>A chromosome-level genome assembly of the parasitoid wasp Eretmocerus hayati.</title>
        <authorList>
            <person name="Zhong Y."/>
            <person name="Liu S."/>
            <person name="Liu Y."/>
        </authorList>
    </citation>
    <scope>NUCLEOTIDE SEQUENCE</scope>
    <source>
        <strain evidence="1">ZJU_SS_LIU_2023</strain>
    </source>
</reference>
<keyword evidence="2" id="KW-1185">Reference proteome</keyword>
<dbReference type="EMBL" id="CM056743">
    <property type="protein sequence ID" value="KAJ8672448.1"/>
    <property type="molecule type" value="Genomic_DNA"/>
</dbReference>
<protein>
    <submittedName>
        <fullName evidence="1">Uncharacterized protein</fullName>
    </submittedName>
</protein>
<accession>A0ACC2NNK4</accession>
<evidence type="ECO:0000313" key="1">
    <source>
        <dbReference type="EMBL" id="KAJ8672448.1"/>
    </source>
</evidence>
<organism evidence="1 2">
    <name type="scientific">Eretmocerus hayati</name>
    <dbReference type="NCBI Taxonomy" id="131215"/>
    <lineage>
        <taxon>Eukaryota</taxon>
        <taxon>Metazoa</taxon>
        <taxon>Ecdysozoa</taxon>
        <taxon>Arthropoda</taxon>
        <taxon>Hexapoda</taxon>
        <taxon>Insecta</taxon>
        <taxon>Pterygota</taxon>
        <taxon>Neoptera</taxon>
        <taxon>Endopterygota</taxon>
        <taxon>Hymenoptera</taxon>
        <taxon>Apocrita</taxon>
        <taxon>Proctotrupomorpha</taxon>
        <taxon>Chalcidoidea</taxon>
        <taxon>Aphelinidae</taxon>
        <taxon>Aphelininae</taxon>
        <taxon>Eretmocerus</taxon>
    </lineage>
</organism>
<evidence type="ECO:0000313" key="2">
    <source>
        <dbReference type="Proteomes" id="UP001239111"/>
    </source>
</evidence>
<comment type="caution">
    <text evidence="1">The sequence shown here is derived from an EMBL/GenBank/DDBJ whole genome shotgun (WGS) entry which is preliminary data.</text>
</comment>
<proteinExistence type="predicted"/>
<name>A0ACC2NNK4_9HYME</name>
<sequence>MPGEQARHRGDMNNDEENYGENGHVGRQHSLSKEQPERTYADTIEYNFEKKITEIIQKVYPFLSDKTMKTRLTKLRKKLQELESEASPNTVAIESETETADTDKDLQVLNRVTVRRTLSQWNAEISTFYFGMLEASPEEKKSYPKFWMVLIYSCAWKVG</sequence>
<gene>
    <name evidence="1" type="ORF">QAD02_003707</name>
</gene>